<comment type="caution">
    <text evidence="1">The sequence shown here is derived from an EMBL/GenBank/DDBJ whole genome shotgun (WGS) entry which is preliminary data.</text>
</comment>
<gene>
    <name evidence="1" type="ORF">ACFO3U_05990</name>
</gene>
<organism evidence="1 2">
    <name type="scientific">Flavobacterium ponti</name>
    <dbReference type="NCBI Taxonomy" id="665133"/>
    <lineage>
        <taxon>Bacteria</taxon>
        <taxon>Pseudomonadati</taxon>
        <taxon>Bacteroidota</taxon>
        <taxon>Flavobacteriia</taxon>
        <taxon>Flavobacteriales</taxon>
        <taxon>Flavobacteriaceae</taxon>
        <taxon>Flavobacterium</taxon>
    </lineage>
</organism>
<evidence type="ECO:0008006" key="3">
    <source>
        <dbReference type="Google" id="ProtNLM"/>
    </source>
</evidence>
<dbReference type="RefSeq" id="WP_379739188.1">
    <property type="nucleotide sequence ID" value="NZ_JBHSGW010000004.1"/>
</dbReference>
<proteinExistence type="predicted"/>
<reference evidence="2" key="1">
    <citation type="journal article" date="2019" name="Int. J. Syst. Evol. Microbiol.">
        <title>The Global Catalogue of Microorganisms (GCM) 10K type strain sequencing project: providing services to taxonomists for standard genome sequencing and annotation.</title>
        <authorList>
            <consortium name="The Broad Institute Genomics Platform"/>
            <consortium name="The Broad Institute Genome Sequencing Center for Infectious Disease"/>
            <person name="Wu L."/>
            <person name="Ma J."/>
        </authorList>
    </citation>
    <scope>NUCLEOTIDE SEQUENCE [LARGE SCALE GENOMIC DNA]</scope>
    <source>
        <strain evidence="2">CCUG 50349</strain>
    </source>
</reference>
<protein>
    <recommendedName>
        <fullName evidence="3">Glycosyltransferase family 1 protein</fullName>
    </recommendedName>
</protein>
<evidence type="ECO:0000313" key="2">
    <source>
        <dbReference type="Proteomes" id="UP001595885"/>
    </source>
</evidence>
<dbReference type="Proteomes" id="UP001595885">
    <property type="component" value="Unassembled WGS sequence"/>
</dbReference>
<keyword evidence="2" id="KW-1185">Reference proteome</keyword>
<sequence length="376" mass="43800">MSSLKVNIYTPQELNHSSYIQTGLFELEKDGFLSTKVRLSLSKKLGTIKVANSELLETSEPHPKTSFYELENTSTGKKIKFATDLYDASHSFSAYALEHCDFVFKRNFEKKNIQYLPQKYQDKLLPLGLTFGCHSPQKKQWYKFVIGYVLNVLLLNFKIDSYFFKRYQREFRTIKNHLKHIKTTRSITNFEVYKASNLSNEILFQTRCFSSEKSDDVKGIHLQRYKIIKLLRDKFPNEFKGGIIPSNISKTNYSDALTNLSSDPISYLNQVKKTKIVIYTRGLVNSPAWKMPEYLSQGKVIIAEKLTTELPIPLTHGKEVLFFEKEEEIPTIIQNTMYHNELCNSLAKNARSYFEQNVHPKENVKRMLTFMLQNTK</sequence>
<name>A0ABV9P3P8_9FLAO</name>
<accession>A0ABV9P3P8</accession>
<evidence type="ECO:0000313" key="1">
    <source>
        <dbReference type="EMBL" id="MFC4739540.1"/>
    </source>
</evidence>
<dbReference type="EMBL" id="JBHSGW010000004">
    <property type="protein sequence ID" value="MFC4739540.1"/>
    <property type="molecule type" value="Genomic_DNA"/>
</dbReference>